<accession>A0A9J6GV51</accession>
<evidence type="ECO:0000313" key="1">
    <source>
        <dbReference type="EMBL" id="KAH9382342.1"/>
    </source>
</evidence>
<dbReference type="VEuPathDB" id="VectorBase:HLOH_059889"/>
<organism evidence="1 2">
    <name type="scientific">Haemaphysalis longicornis</name>
    <name type="common">Bush tick</name>
    <dbReference type="NCBI Taxonomy" id="44386"/>
    <lineage>
        <taxon>Eukaryota</taxon>
        <taxon>Metazoa</taxon>
        <taxon>Ecdysozoa</taxon>
        <taxon>Arthropoda</taxon>
        <taxon>Chelicerata</taxon>
        <taxon>Arachnida</taxon>
        <taxon>Acari</taxon>
        <taxon>Parasitiformes</taxon>
        <taxon>Ixodida</taxon>
        <taxon>Ixodoidea</taxon>
        <taxon>Ixodidae</taxon>
        <taxon>Haemaphysalinae</taxon>
        <taxon>Haemaphysalis</taxon>
    </lineage>
</organism>
<comment type="caution">
    <text evidence="1">The sequence shown here is derived from an EMBL/GenBank/DDBJ whole genome shotgun (WGS) entry which is preliminary data.</text>
</comment>
<dbReference type="EMBL" id="JABSTR010000011">
    <property type="protein sequence ID" value="KAH9382342.1"/>
    <property type="molecule type" value="Genomic_DNA"/>
</dbReference>
<sequence length="245" mass="27754">MPPTDHTRLLRYHKNLRLLLPTDILPVNKKIPTVSGDFVGNLLTLSQSGWSNEEKNLLPGITEHEYRAVALKPIDIFNDSIVIPVSAYTIYNFNASDELVVPSAIVGVLLADALWKNIFSKHEWSPTTSKLFDYYTACQESLGTLVTKYLRRFHVPLLSIETARRVAASSLWQSQFESFGGWRVSRCKLFTCIRLPPLLPYVCKLKEGFLKEAQYIAGLSDDFRVAFKCQTPLNTTPTCTLKQKN</sequence>
<evidence type="ECO:0000313" key="2">
    <source>
        <dbReference type="Proteomes" id="UP000821853"/>
    </source>
</evidence>
<proteinExistence type="predicted"/>
<gene>
    <name evidence="1" type="ORF">HPB48_013238</name>
</gene>
<protein>
    <submittedName>
        <fullName evidence="1">Uncharacterized protein</fullName>
    </submittedName>
</protein>
<keyword evidence="2" id="KW-1185">Reference proteome</keyword>
<dbReference type="Proteomes" id="UP000821853">
    <property type="component" value="Chromosome 9"/>
</dbReference>
<name>A0A9J6GV51_HAELO</name>
<dbReference type="AlphaFoldDB" id="A0A9J6GV51"/>
<reference evidence="1 2" key="1">
    <citation type="journal article" date="2020" name="Cell">
        <title>Large-Scale Comparative Analyses of Tick Genomes Elucidate Their Genetic Diversity and Vector Capacities.</title>
        <authorList>
            <consortium name="Tick Genome and Microbiome Consortium (TIGMIC)"/>
            <person name="Jia N."/>
            <person name="Wang J."/>
            <person name="Shi W."/>
            <person name="Du L."/>
            <person name="Sun Y."/>
            <person name="Zhan W."/>
            <person name="Jiang J.F."/>
            <person name="Wang Q."/>
            <person name="Zhang B."/>
            <person name="Ji P."/>
            <person name="Bell-Sakyi L."/>
            <person name="Cui X.M."/>
            <person name="Yuan T.T."/>
            <person name="Jiang B.G."/>
            <person name="Yang W.F."/>
            <person name="Lam T.T."/>
            <person name="Chang Q.C."/>
            <person name="Ding S.J."/>
            <person name="Wang X.J."/>
            <person name="Zhu J.G."/>
            <person name="Ruan X.D."/>
            <person name="Zhao L."/>
            <person name="Wei J.T."/>
            <person name="Ye R.Z."/>
            <person name="Que T.C."/>
            <person name="Du C.H."/>
            <person name="Zhou Y.H."/>
            <person name="Cheng J.X."/>
            <person name="Dai P.F."/>
            <person name="Guo W.B."/>
            <person name="Han X.H."/>
            <person name="Huang E.J."/>
            <person name="Li L.F."/>
            <person name="Wei W."/>
            <person name="Gao Y.C."/>
            <person name="Liu J.Z."/>
            <person name="Shao H.Z."/>
            <person name="Wang X."/>
            <person name="Wang C.C."/>
            <person name="Yang T.C."/>
            <person name="Huo Q.B."/>
            <person name="Li W."/>
            <person name="Chen H.Y."/>
            <person name="Chen S.E."/>
            <person name="Zhou L.G."/>
            <person name="Ni X.B."/>
            <person name="Tian J.H."/>
            <person name="Sheng Y."/>
            <person name="Liu T."/>
            <person name="Pan Y.S."/>
            <person name="Xia L.Y."/>
            <person name="Li J."/>
            <person name="Zhao F."/>
            <person name="Cao W.C."/>
        </authorList>
    </citation>
    <scope>NUCLEOTIDE SEQUENCE [LARGE SCALE GENOMIC DNA]</scope>
    <source>
        <strain evidence="1">HaeL-2018</strain>
    </source>
</reference>